<dbReference type="EMBL" id="JAJNOR010000001">
    <property type="protein sequence ID" value="MCD2491371.1"/>
    <property type="molecule type" value="Genomic_DNA"/>
</dbReference>
<dbReference type="Pfam" id="PF13377">
    <property type="entry name" value="Peripla_BP_3"/>
    <property type="match status" value="1"/>
</dbReference>
<keyword evidence="3" id="KW-0238">DNA-binding</keyword>
<dbReference type="GO" id="GO:0000976">
    <property type="term" value="F:transcription cis-regulatory region binding"/>
    <property type="evidence" value="ECO:0007669"/>
    <property type="project" value="TreeGrafter"/>
</dbReference>
<dbReference type="SUPFAM" id="SSF53822">
    <property type="entry name" value="Periplasmic binding protein-like I"/>
    <property type="match status" value="1"/>
</dbReference>
<dbReference type="RefSeq" id="WP_231061309.1">
    <property type="nucleotide sequence ID" value="NZ_JAJNOR010000001.1"/>
</dbReference>
<organism evidence="6 7">
    <name type="scientific">Lientehia hominis</name>
    <dbReference type="NCBI Taxonomy" id="2897778"/>
    <lineage>
        <taxon>Bacteria</taxon>
        <taxon>Bacillati</taxon>
        <taxon>Bacillota</taxon>
        <taxon>Clostridia</taxon>
        <taxon>Lachnospirales</taxon>
        <taxon>Lachnospiraceae</taxon>
        <taxon>Lientehia</taxon>
    </lineage>
</organism>
<dbReference type="SUPFAM" id="SSF47413">
    <property type="entry name" value="lambda repressor-like DNA-binding domains"/>
    <property type="match status" value="1"/>
</dbReference>
<gene>
    <name evidence="6" type="ORF">LQE92_01855</name>
</gene>
<dbReference type="PROSITE" id="PS50932">
    <property type="entry name" value="HTH_LACI_2"/>
    <property type="match status" value="1"/>
</dbReference>
<dbReference type="InterPro" id="IPR010982">
    <property type="entry name" value="Lambda_DNA-bd_dom_sf"/>
</dbReference>
<proteinExistence type="predicted"/>
<sequence>MEKKITIKRIAELAGVSVATVSRVINQNGRYSAETESKVREIIEAYHYVPNLPAKGLKTRRTDVVGIIVPDILSRHFAGLVLEIQMEMFKYSYSTLICNTNEDERLEKRHVDTLLAHQVSGILFISGSRIHTEIEDMPVAYLDRRPEGYEGQKEIVLIESDNESGGYQAAGKLAERGCGRIAVLRDKGNDWNKEARYRGYCRAMAEAGRSLDKELILCADSVSAEASRKAVGKALEEGIFFDGIMCTTDELAAGAVMALRERGRKVPEDVMVTGFDDTPLAAIYEPALTSVHQDVKLMARIAAKEMVELIEGRTAGGCHQVIPVRLTERKSTEKRPE</sequence>
<dbReference type="Gene3D" id="1.10.260.40">
    <property type="entry name" value="lambda repressor-like DNA-binding domains"/>
    <property type="match status" value="1"/>
</dbReference>
<evidence type="ECO:0000256" key="2">
    <source>
        <dbReference type="ARBA" id="ARBA00023015"/>
    </source>
</evidence>
<evidence type="ECO:0000313" key="6">
    <source>
        <dbReference type="EMBL" id="MCD2491371.1"/>
    </source>
</evidence>
<dbReference type="AlphaFoldDB" id="A0AAP2RG54"/>
<dbReference type="CDD" id="cd06291">
    <property type="entry name" value="PBP1_Qymf-like"/>
    <property type="match status" value="1"/>
</dbReference>
<name>A0AAP2RG54_9FIRM</name>
<dbReference type="PANTHER" id="PTHR30146">
    <property type="entry name" value="LACI-RELATED TRANSCRIPTIONAL REPRESSOR"/>
    <property type="match status" value="1"/>
</dbReference>
<protein>
    <submittedName>
        <fullName evidence="6">LacI family transcriptional regulator</fullName>
    </submittedName>
</protein>
<dbReference type="SMART" id="SM00354">
    <property type="entry name" value="HTH_LACI"/>
    <property type="match status" value="1"/>
</dbReference>
<dbReference type="CDD" id="cd01392">
    <property type="entry name" value="HTH_LacI"/>
    <property type="match status" value="1"/>
</dbReference>
<keyword evidence="4" id="KW-0804">Transcription</keyword>
<dbReference type="InterPro" id="IPR046335">
    <property type="entry name" value="LacI/GalR-like_sensor"/>
</dbReference>
<dbReference type="PANTHER" id="PTHR30146:SF95">
    <property type="entry name" value="RIBOSE OPERON REPRESSOR"/>
    <property type="match status" value="1"/>
</dbReference>
<keyword evidence="2" id="KW-0805">Transcription regulation</keyword>
<evidence type="ECO:0000256" key="3">
    <source>
        <dbReference type="ARBA" id="ARBA00023125"/>
    </source>
</evidence>
<keyword evidence="1" id="KW-0678">Repressor</keyword>
<keyword evidence="7" id="KW-1185">Reference proteome</keyword>
<dbReference type="Pfam" id="PF00356">
    <property type="entry name" value="LacI"/>
    <property type="match status" value="1"/>
</dbReference>
<dbReference type="PRINTS" id="PR00036">
    <property type="entry name" value="HTHLACI"/>
</dbReference>
<accession>A0AAP2RG54</accession>
<dbReference type="InterPro" id="IPR028082">
    <property type="entry name" value="Peripla_BP_I"/>
</dbReference>
<evidence type="ECO:0000256" key="1">
    <source>
        <dbReference type="ARBA" id="ARBA00022491"/>
    </source>
</evidence>
<evidence type="ECO:0000313" key="7">
    <source>
        <dbReference type="Proteomes" id="UP001299265"/>
    </source>
</evidence>
<dbReference type="Gene3D" id="3.40.50.2300">
    <property type="match status" value="2"/>
</dbReference>
<comment type="caution">
    <text evidence="6">The sequence shown here is derived from an EMBL/GenBank/DDBJ whole genome shotgun (WGS) entry which is preliminary data.</text>
</comment>
<dbReference type="Proteomes" id="UP001299265">
    <property type="component" value="Unassembled WGS sequence"/>
</dbReference>
<feature type="domain" description="HTH lacI-type" evidence="5">
    <location>
        <begin position="5"/>
        <end position="59"/>
    </location>
</feature>
<evidence type="ECO:0000259" key="5">
    <source>
        <dbReference type="PROSITE" id="PS50932"/>
    </source>
</evidence>
<dbReference type="InterPro" id="IPR000843">
    <property type="entry name" value="HTH_LacI"/>
</dbReference>
<reference evidence="6 7" key="1">
    <citation type="submission" date="2021-11" db="EMBL/GenBank/DDBJ databases">
        <title>Lacrimispora sp. nov. NSJ-141 isolated from human feces.</title>
        <authorList>
            <person name="Abdugheni R."/>
        </authorList>
    </citation>
    <scope>NUCLEOTIDE SEQUENCE [LARGE SCALE GENOMIC DNA]</scope>
    <source>
        <strain evidence="6 7">NSJ-141</strain>
    </source>
</reference>
<dbReference type="GO" id="GO:0003700">
    <property type="term" value="F:DNA-binding transcription factor activity"/>
    <property type="evidence" value="ECO:0007669"/>
    <property type="project" value="TreeGrafter"/>
</dbReference>
<evidence type="ECO:0000256" key="4">
    <source>
        <dbReference type="ARBA" id="ARBA00023163"/>
    </source>
</evidence>